<evidence type="ECO:0000256" key="3">
    <source>
        <dbReference type="ARBA" id="ARBA00023295"/>
    </source>
</evidence>
<evidence type="ECO:0000259" key="7">
    <source>
        <dbReference type="SMART" id="SM00642"/>
    </source>
</evidence>
<evidence type="ECO:0000313" key="9">
    <source>
        <dbReference type="Proteomes" id="UP000737391"/>
    </source>
</evidence>
<feature type="region of interest" description="Disordered" evidence="6">
    <location>
        <begin position="897"/>
        <end position="973"/>
    </location>
</feature>
<keyword evidence="4" id="KW-0462">Maltose metabolism</keyword>
<dbReference type="Gene3D" id="2.60.40.1180">
    <property type="entry name" value="Golgi alpha-mannosidase II"/>
    <property type="match status" value="1"/>
</dbReference>
<dbReference type="SUPFAM" id="SSF51011">
    <property type="entry name" value="Glycosyl hydrolase domain"/>
    <property type="match status" value="1"/>
</dbReference>
<feature type="coiled-coil region" evidence="5">
    <location>
        <begin position="976"/>
        <end position="1031"/>
    </location>
</feature>
<reference evidence="8" key="1">
    <citation type="submission" date="2020-01" db="EMBL/GenBank/DDBJ databases">
        <title>Identification and distribution of gene clusters putatively required for synthesis of sphingolipid metabolism inhibitors in phylogenetically diverse species of the filamentous fungus Fusarium.</title>
        <authorList>
            <person name="Kim H.-S."/>
            <person name="Busman M."/>
            <person name="Brown D.W."/>
            <person name="Divon H."/>
            <person name="Uhlig S."/>
            <person name="Proctor R.H."/>
        </authorList>
    </citation>
    <scope>NUCLEOTIDE SEQUENCE</scope>
    <source>
        <strain evidence="8">NRRL 31653</strain>
    </source>
</reference>
<feature type="region of interest" description="Disordered" evidence="6">
    <location>
        <begin position="1036"/>
        <end position="1056"/>
    </location>
</feature>
<feature type="region of interest" description="Disordered" evidence="6">
    <location>
        <begin position="795"/>
        <end position="831"/>
    </location>
</feature>
<dbReference type="CDD" id="cd11333">
    <property type="entry name" value="AmyAc_SI_OligoGlu_DGase"/>
    <property type="match status" value="1"/>
</dbReference>
<dbReference type="Proteomes" id="UP000737391">
    <property type="component" value="Unassembled WGS sequence"/>
</dbReference>
<feature type="region of interest" description="Disordered" evidence="6">
    <location>
        <begin position="852"/>
        <end position="871"/>
    </location>
</feature>
<organism evidence="8 9">
    <name type="scientific">Fusarium agapanthi</name>
    <dbReference type="NCBI Taxonomy" id="1803897"/>
    <lineage>
        <taxon>Eukaryota</taxon>
        <taxon>Fungi</taxon>
        <taxon>Dikarya</taxon>
        <taxon>Ascomycota</taxon>
        <taxon>Pezizomycotina</taxon>
        <taxon>Sordariomycetes</taxon>
        <taxon>Hypocreomycetidae</taxon>
        <taxon>Hypocreales</taxon>
        <taxon>Nectriaceae</taxon>
        <taxon>Fusarium</taxon>
        <taxon>Fusarium fujikuroi species complex</taxon>
    </lineage>
</organism>
<keyword evidence="5" id="KW-0175">Coiled coil</keyword>
<evidence type="ECO:0000313" key="8">
    <source>
        <dbReference type="EMBL" id="KAF4495351.1"/>
    </source>
</evidence>
<dbReference type="Gene3D" id="3.90.400.10">
    <property type="entry name" value="Oligo-1,6-glucosidase, Domain 2"/>
    <property type="match status" value="1"/>
</dbReference>
<keyword evidence="9" id="KW-1185">Reference proteome</keyword>
<evidence type="ECO:0000256" key="1">
    <source>
        <dbReference type="ARBA" id="ARBA00008061"/>
    </source>
</evidence>
<dbReference type="FunFam" id="3.20.20.80:FF:000064">
    <property type="entry name" value="Oligo-1,6-glucosidase"/>
    <property type="match status" value="1"/>
</dbReference>
<evidence type="ECO:0000256" key="6">
    <source>
        <dbReference type="SAM" id="MobiDB-lite"/>
    </source>
</evidence>
<dbReference type="InterPro" id="IPR006047">
    <property type="entry name" value="GH13_cat_dom"/>
</dbReference>
<dbReference type="InterPro" id="IPR017853">
    <property type="entry name" value="GH"/>
</dbReference>
<dbReference type="Pfam" id="PF00128">
    <property type="entry name" value="Alpha-amylase"/>
    <property type="match status" value="1"/>
</dbReference>
<comment type="similarity">
    <text evidence="1">Belongs to the glycosyl hydrolase 13 family.</text>
</comment>
<name>A0A9P5E504_9HYPO</name>
<protein>
    <submittedName>
        <fullName evidence="8">Trehalose-6-phosphate hydrolase</fullName>
    </submittedName>
</protein>
<dbReference type="GO" id="GO:0005987">
    <property type="term" value="P:sucrose catabolic process"/>
    <property type="evidence" value="ECO:0007669"/>
    <property type="project" value="TreeGrafter"/>
</dbReference>
<accession>A0A9P5E504</accession>
<sequence length="1056" mass="120404">MDSHPSSSTQAQSSVMPSATRDISSPISEAWWKEASVYQIYPSSFKDTNGDGIGDIPGVIEKLDYFKDLGVDIVWLCPVYPSPQVDMGYDVADYCDIDPQYGTMADVERLIEGLHSRGLKLLMDLVVNHTSDKHEWFQDSKSSKESPYRDWYIWRKPRYDENGERQPPNNWLSYFGGSAWEYDSASDEYYLHLFAKEQPDLNWEHAPVREAVHDIIRFWLDKGVDGFRMDVINFISKQDGLPDATVKIPGAKYQWGDEHYACGPRLHEYLQDIGKILKEYNAFSVGEMPAVQDPKEVIKSVGESRGELNMIFNFEIVDMDHGDAGKFSPHKWEMQDLKRIVNKWQTFMYKNKGWNALYLENHDQARTVSRWASDKPAYRALSAKMLSTFLCFQSGTVFVYQGQELGMANMPAEWEMSEHRDLETLNHWEELKQTTGSDAAVLEIARKEYQLKSRDHARTPVQWDSSPNAGFSTATPWIRVNDDYKEWNAAAQVAKSDSVFEHWRSALALRKELKDIIVYGDFELLDEENDDVFAYARSNGAQKIVVVCNFRDREISWSPQVDLQAGKVLLANTPEVNLSPKTINLHSISVSKKESVPNWHKSAVDKAAENEDYHLAWATAGPMFPRIFANPLLAYRVVHLTIATMFPYGRLNERSEQRNMLLRKLDAVQPLRLHRALALRVQNFAANVIVSAVRQNILLTSNSKTESLCLFIGMSFAKVTICIGLLTSIYFASFVTRRGLQLLLAGCWHCREDTHDALSIGEHLVPRPIASQQIEQSIALTSVWRLRITQSSNEQYQRDAAMPKSQAKKKSPARGLGNSKPNIKAGTPTPYEFSGRDSINISSFDLAQVQESLEHSDVPSMRPQLKSPRQYPRELNHPVDWQLLQHEFLISRHKALRSSVPSRPPTFPALEPTSKAPETLPLDESASDSRPLSPGESSTASTKPPVPEIRVSPPEEMTKTSRQARPPIKHPAYPWEEEELQALEDMRNEQRRLHEETLHAMGQMAYWSFRAQRAANRVKKTMRELRSYMDEVLAEQEGGQGHEENECTVLPLSFTK</sequence>
<evidence type="ECO:0000256" key="4">
    <source>
        <dbReference type="ARBA" id="ARBA00026248"/>
    </source>
</evidence>
<evidence type="ECO:0000256" key="2">
    <source>
        <dbReference type="ARBA" id="ARBA00022801"/>
    </source>
</evidence>
<dbReference type="PANTHER" id="PTHR10357">
    <property type="entry name" value="ALPHA-AMYLASE FAMILY MEMBER"/>
    <property type="match status" value="1"/>
</dbReference>
<evidence type="ECO:0000256" key="5">
    <source>
        <dbReference type="SAM" id="Coils"/>
    </source>
</evidence>
<dbReference type="SUPFAM" id="SSF51445">
    <property type="entry name" value="(Trans)glycosidases"/>
    <property type="match status" value="1"/>
</dbReference>
<dbReference type="GO" id="GO:0033934">
    <property type="term" value="F:glucan 1,4-alpha-maltotriohydrolase activity"/>
    <property type="evidence" value="ECO:0007669"/>
    <property type="project" value="TreeGrafter"/>
</dbReference>
<keyword evidence="2 8" id="KW-0378">Hydrolase</keyword>
<dbReference type="Gene3D" id="3.20.20.80">
    <property type="entry name" value="Glycosidases"/>
    <property type="match status" value="1"/>
</dbReference>
<dbReference type="NCBIfam" id="NF008183">
    <property type="entry name" value="PRK10933.1"/>
    <property type="match status" value="1"/>
</dbReference>
<dbReference type="GO" id="GO:0004575">
    <property type="term" value="F:sucrose alpha-glucosidase activity"/>
    <property type="evidence" value="ECO:0007669"/>
    <property type="project" value="TreeGrafter"/>
</dbReference>
<dbReference type="AlphaFoldDB" id="A0A9P5E504"/>
<dbReference type="GO" id="GO:0004556">
    <property type="term" value="F:alpha-amylase activity"/>
    <property type="evidence" value="ECO:0007669"/>
    <property type="project" value="TreeGrafter"/>
</dbReference>
<feature type="domain" description="Glycosyl hydrolase family 13 catalytic" evidence="7">
    <location>
        <begin position="39"/>
        <end position="458"/>
    </location>
</feature>
<dbReference type="GO" id="GO:0000025">
    <property type="term" value="P:maltose catabolic process"/>
    <property type="evidence" value="ECO:0007669"/>
    <property type="project" value="TreeGrafter"/>
</dbReference>
<dbReference type="FunFam" id="3.90.400.10:FF:000004">
    <property type="entry name" value="Oligo-1,6-glucosidase"/>
    <property type="match status" value="1"/>
</dbReference>
<gene>
    <name evidence="8" type="ORF">FAGAP_8495</name>
</gene>
<proteinExistence type="inferred from homology"/>
<dbReference type="OrthoDB" id="1740265at2759"/>
<dbReference type="PANTHER" id="PTHR10357:SF232">
    <property type="entry name" value="GLYCOSYL HYDROLASE FAMILY 13 CATALYTIC DOMAIN-CONTAINING PROTEIN"/>
    <property type="match status" value="1"/>
</dbReference>
<dbReference type="SMART" id="SM00642">
    <property type="entry name" value="Aamy"/>
    <property type="match status" value="1"/>
</dbReference>
<dbReference type="GO" id="GO:0004574">
    <property type="term" value="F:oligo-1,6-glucosidase activity"/>
    <property type="evidence" value="ECO:0007669"/>
    <property type="project" value="TreeGrafter"/>
</dbReference>
<comment type="caution">
    <text evidence="8">The sequence shown here is derived from an EMBL/GenBank/DDBJ whole genome shotgun (WGS) entry which is preliminary data.</text>
</comment>
<dbReference type="FunFam" id="3.20.20.80:FF:000087">
    <property type="entry name" value="Oligo-1,6-glucosidase IMA1"/>
    <property type="match status" value="1"/>
</dbReference>
<keyword evidence="3" id="KW-0326">Glycosidase</keyword>
<dbReference type="EMBL" id="LUFC02000654">
    <property type="protein sequence ID" value="KAF4495351.1"/>
    <property type="molecule type" value="Genomic_DNA"/>
</dbReference>
<dbReference type="InterPro" id="IPR045857">
    <property type="entry name" value="O16G_dom_2"/>
</dbReference>
<dbReference type="InterPro" id="IPR013780">
    <property type="entry name" value="Glyco_hydro_b"/>
</dbReference>